<proteinExistence type="predicted"/>
<name>A0A7I7SD78_9MYCO</name>
<dbReference type="EMBL" id="NCXO01000070">
    <property type="protein sequence ID" value="OSC25346.1"/>
    <property type="molecule type" value="Genomic_DNA"/>
</dbReference>
<comment type="caution">
    <text evidence="1">The sequence shown here is derived from an EMBL/GenBank/DDBJ whole genome shotgun (WGS) entry which is preliminary data.</text>
</comment>
<dbReference type="Pfam" id="PF11222">
    <property type="entry name" value="DUF3017"/>
    <property type="match status" value="1"/>
</dbReference>
<keyword evidence="2" id="KW-1185">Reference proteome</keyword>
<gene>
    <name evidence="1" type="ORF">B8W67_19045</name>
</gene>
<evidence type="ECO:0000313" key="2">
    <source>
        <dbReference type="Proteomes" id="UP000193577"/>
    </source>
</evidence>
<protein>
    <submittedName>
        <fullName evidence="1">Uncharacterized protein</fullName>
    </submittedName>
</protein>
<sequence>MSAALARIGDATRAVVTAQWPILFVGLVFVAAFVLAGAGFWRRGALLIGIGVGVAAVLRLVLSDSRAGLLVVRGRSTDVATTALVAAAMVRTAATIDPLGTS</sequence>
<organism evidence="1 2">
    <name type="scientific">Mycolicibacillus koreensis</name>
    <dbReference type="NCBI Taxonomy" id="1069220"/>
    <lineage>
        <taxon>Bacteria</taxon>
        <taxon>Bacillati</taxon>
        <taxon>Actinomycetota</taxon>
        <taxon>Actinomycetes</taxon>
        <taxon>Mycobacteriales</taxon>
        <taxon>Mycobacteriaceae</taxon>
        <taxon>Mycolicibacillus</taxon>
    </lineage>
</organism>
<accession>A0A7I7SD78</accession>
<dbReference type="Proteomes" id="UP000193577">
    <property type="component" value="Unassembled WGS sequence"/>
</dbReference>
<dbReference type="RefSeq" id="WP_069391127.1">
    <property type="nucleotide sequence ID" value="NZ_AP022594.1"/>
</dbReference>
<reference evidence="1 2" key="1">
    <citation type="submission" date="2017-04" db="EMBL/GenBank/DDBJ databases">
        <title>The new phylogeny of genus Mycobacterium.</title>
        <authorList>
            <person name="Tortoli E."/>
            <person name="Trovato A."/>
            <person name="Cirillo D.M."/>
        </authorList>
    </citation>
    <scope>NUCLEOTIDE SEQUENCE [LARGE SCALE GENOMIC DNA]</scope>
    <source>
        <strain evidence="1 2">KCTC 19819</strain>
    </source>
</reference>
<dbReference type="InterPro" id="IPR021385">
    <property type="entry name" value="DUF3017"/>
</dbReference>
<evidence type="ECO:0000313" key="1">
    <source>
        <dbReference type="EMBL" id="OSC25346.1"/>
    </source>
</evidence>
<dbReference type="AlphaFoldDB" id="A0A7I7SD78"/>